<evidence type="ECO:0000256" key="1">
    <source>
        <dbReference type="ARBA" id="ARBA00025758"/>
    </source>
</evidence>
<accession>A0AAV9V1F7</accession>
<evidence type="ECO:0000256" key="2">
    <source>
        <dbReference type="SAM" id="MobiDB-lite"/>
    </source>
</evidence>
<gene>
    <name evidence="3" type="ORF">TWF696_005393</name>
</gene>
<comment type="caution">
    <text evidence="3">The sequence shown here is derived from an EMBL/GenBank/DDBJ whole genome shotgun (WGS) entry which is preliminary data.</text>
</comment>
<dbReference type="AlphaFoldDB" id="A0AAV9V1F7"/>
<feature type="compositionally biased region" description="Acidic residues" evidence="2">
    <location>
        <begin position="206"/>
        <end position="231"/>
    </location>
</feature>
<evidence type="ECO:0000313" key="4">
    <source>
        <dbReference type="Proteomes" id="UP001375240"/>
    </source>
</evidence>
<protein>
    <submittedName>
        <fullName evidence="3">Uncharacterized protein</fullName>
    </submittedName>
</protein>
<dbReference type="PANTHER" id="PTHR12794">
    <property type="entry name" value="GEMIN2"/>
    <property type="match status" value="1"/>
</dbReference>
<dbReference type="GO" id="GO:0000387">
    <property type="term" value="P:spliceosomal snRNP assembly"/>
    <property type="evidence" value="ECO:0007669"/>
    <property type="project" value="InterPro"/>
</dbReference>
<proteinExistence type="inferred from homology"/>
<dbReference type="Gene3D" id="1.20.58.1070">
    <property type="match status" value="1"/>
</dbReference>
<reference evidence="3 4" key="1">
    <citation type="submission" date="2019-10" db="EMBL/GenBank/DDBJ databases">
        <authorList>
            <person name="Palmer J.M."/>
        </authorList>
    </citation>
    <scope>NUCLEOTIDE SEQUENCE [LARGE SCALE GENOMIC DNA]</scope>
    <source>
        <strain evidence="3 4">TWF696</strain>
    </source>
</reference>
<feature type="compositionally biased region" description="Polar residues" evidence="2">
    <location>
        <begin position="170"/>
        <end position="183"/>
    </location>
</feature>
<name>A0AAV9V1F7_9PEZI</name>
<comment type="similarity">
    <text evidence="1">Belongs to the gemin-2 family.</text>
</comment>
<feature type="region of interest" description="Disordered" evidence="2">
    <location>
        <begin position="170"/>
        <end position="234"/>
    </location>
</feature>
<dbReference type="GO" id="GO:0005634">
    <property type="term" value="C:nucleus"/>
    <property type="evidence" value="ECO:0007669"/>
    <property type="project" value="TreeGrafter"/>
</dbReference>
<feature type="compositionally biased region" description="Basic residues" evidence="2">
    <location>
        <begin position="1"/>
        <end position="12"/>
    </location>
</feature>
<feature type="compositionally biased region" description="Acidic residues" evidence="2">
    <location>
        <begin position="34"/>
        <end position="47"/>
    </location>
</feature>
<dbReference type="Pfam" id="PF04938">
    <property type="entry name" value="SIP1"/>
    <property type="match status" value="2"/>
</dbReference>
<dbReference type="InterPro" id="IPR035426">
    <property type="entry name" value="Gemin2/Brr1"/>
</dbReference>
<dbReference type="GO" id="GO:0032797">
    <property type="term" value="C:SMN complex"/>
    <property type="evidence" value="ECO:0007669"/>
    <property type="project" value="TreeGrafter"/>
</dbReference>
<feature type="region of interest" description="Disordered" evidence="2">
    <location>
        <begin position="1"/>
        <end position="47"/>
    </location>
</feature>
<dbReference type="EMBL" id="JAVHNQ010000003">
    <property type="protein sequence ID" value="KAK6353429.1"/>
    <property type="molecule type" value="Genomic_DNA"/>
</dbReference>
<organism evidence="3 4">
    <name type="scientific">Orbilia brochopaga</name>
    <dbReference type="NCBI Taxonomy" id="3140254"/>
    <lineage>
        <taxon>Eukaryota</taxon>
        <taxon>Fungi</taxon>
        <taxon>Dikarya</taxon>
        <taxon>Ascomycota</taxon>
        <taxon>Pezizomycotina</taxon>
        <taxon>Orbiliomycetes</taxon>
        <taxon>Orbiliales</taxon>
        <taxon>Orbiliaceae</taxon>
        <taxon>Orbilia</taxon>
    </lineage>
</organism>
<sequence length="662" mass="72310">MAKRKRVGKKNHYQQFAHPHSIPSEQQPCHEDGPIEDDFPEEGLDDYVWDSKPLKSSKAGLSAAGSRGYVDPTTNQRGAFPELQSLDDVVDFSSPAADGLSYLRMVRHEARGVPNLLTASQAPADRKVAASAIVIAAPAPAAPALTERPIPTNVDALLYDDDNVAAYNEEQTATVSTSEQSPRQPGRLSYDDDQQFGYENYGNDEVANDGDYGDEEYDDDEWPMDPYDSDSDNSSAYYDDGAYIARSAPTLPTPSITTPGALPPRTISQTWHDALLTNFHATRDAILTTPIDPSETTTFPENPTLWRDYMMANNPSLPVLQSITSEIAIKALKHIRKNVGWVNVHEWQGQWIWALLARTNDVGVLMNEEVSILRELGKKAVFNLGKAADSRAKIVASGGQDWWNEEMQRKVMEYMNGGGESTQDTEDPDDSVQVDERVEIPAEDTVEESGEEAAAERPAKKVALFRPRVVAVKDKAAARLAVPTISVTPATPKPEELEEASVQPLEIDAEASVQLPAEVETEAGDQVDQNVVITPAIDADKEEETPAIETDIIKETPTIGIDGIQDTPMIEVDVVEETPTIEIDAVEETPTIKIDVGESTLPVVGEASGQSAATDNQGMEEGEVQETATLRIPDVKTMFALDMIVSIVGEAFGQRDLLAERR</sequence>
<keyword evidence="4" id="KW-1185">Reference proteome</keyword>
<evidence type="ECO:0000313" key="3">
    <source>
        <dbReference type="EMBL" id="KAK6353429.1"/>
    </source>
</evidence>
<dbReference type="PANTHER" id="PTHR12794:SF0">
    <property type="entry name" value="GEM-ASSOCIATED PROTEIN 2"/>
    <property type="match status" value="1"/>
</dbReference>
<dbReference type="Proteomes" id="UP001375240">
    <property type="component" value="Unassembled WGS sequence"/>
</dbReference>
<feature type="region of interest" description="Disordered" evidence="2">
    <location>
        <begin position="58"/>
        <end position="77"/>
    </location>
</feature>